<organism evidence="2 3">
    <name type="scientific">Clostridium cylindrosporum DSM 605</name>
    <dbReference type="NCBI Taxonomy" id="1121307"/>
    <lineage>
        <taxon>Bacteria</taxon>
        <taxon>Bacillati</taxon>
        <taxon>Bacillota</taxon>
        <taxon>Clostridia</taxon>
        <taxon>Eubacteriales</taxon>
        <taxon>Clostridiaceae</taxon>
        <taxon>Clostridium</taxon>
    </lineage>
</organism>
<sequence>MSCCNSNFGHGYPVPSPYVSPAQYDRGYGNCGFGGIWIIIIILLLCCDGFNGIGGRHDGCDDGFSGIWIIIIILLLCGCGSGFGY</sequence>
<dbReference type="Proteomes" id="UP000036756">
    <property type="component" value="Unassembled WGS sequence"/>
</dbReference>
<dbReference type="EMBL" id="LFVU01000005">
    <property type="protein sequence ID" value="KMT22750.1"/>
    <property type="molecule type" value="Genomic_DNA"/>
</dbReference>
<evidence type="ECO:0000256" key="1">
    <source>
        <dbReference type="SAM" id="Phobius"/>
    </source>
</evidence>
<feature type="transmembrane region" description="Helical" evidence="1">
    <location>
        <begin position="27"/>
        <end position="51"/>
    </location>
</feature>
<keyword evidence="1" id="KW-0812">Transmembrane</keyword>
<keyword evidence="1" id="KW-0472">Membrane</keyword>
<dbReference type="RefSeq" id="WP_048569764.1">
    <property type="nucleotide sequence ID" value="NZ_LFVU01000005.1"/>
</dbReference>
<dbReference type="AlphaFoldDB" id="A0A0J8D9M0"/>
<evidence type="ECO:0000313" key="2">
    <source>
        <dbReference type="EMBL" id="KMT22750.1"/>
    </source>
</evidence>
<evidence type="ECO:0000313" key="3">
    <source>
        <dbReference type="Proteomes" id="UP000036756"/>
    </source>
</evidence>
<keyword evidence="3" id="KW-1185">Reference proteome</keyword>
<gene>
    <name evidence="2" type="ORF">CLCY_11c00840</name>
</gene>
<feature type="transmembrane region" description="Helical" evidence="1">
    <location>
        <begin position="63"/>
        <end position="83"/>
    </location>
</feature>
<proteinExistence type="predicted"/>
<dbReference type="STRING" id="1121307.CLCY_11c00840"/>
<comment type="caution">
    <text evidence="2">The sequence shown here is derived from an EMBL/GenBank/DDBJ whole genome shotgun (WGS) entry which is preliminary data.</text>
</comment>
<accession>A0A0J8D9M0</accession>
<dbReference type="PATRIC" id="fig|1121307.3.peg.201"/>
<keyword evidence="1" id="KW-1133">Transmembrane helix</keyword>
<name>A0A0J8D9M0_CLOCY</name>
<reference evidence="2 3" key="1">
    <citation type="submission" date="2015-06" db="EMBL/GenBank/DDBJ databases">
        <title>Draft genome sequence of the purine-degrading Clostridium cylindrosporum HC-1 (DSM 605).</title>
        <authorList>
            <person name="Poehlein A."/>
            <person name="Schiel-Bengelsdorf B."/>
            <person name="Bengelsdorf F."/>
            <person name="Daniel R."/>
            <person name="Duerre P."/>
        </authorList>
    </citation>
    <scope>NUCLEOTIDE SEQUENCE [LARGE SCALE GENOMIC DNA]</scope>
    <source>
        <strain evidence="2 3">DSM 605</strain>
    </source>
</reference>
<protein>
    <submittedName>
        <fullName evidence="2">Uncharacterized protein</fullName>
    </submittedName>
</protein>